<keyword evidence="2" id="KW-0808">Transferase</keyword>
<dbReference type="NCBIfam" id="TIGR04371">
    <property type="entry name" value="methyltran_NanM"/>
    <property type="match status" value="1"/>
</dbReference>
<dbReference type="CDD" id="cd02440">
    <property type="entry name" value="AdoMet_MTases"/>
    <property type="match status" value="1"/>
</dbReference>
<dbReference type="GO" id="GO:0008757">
    <property type="term" value="F:S-adenosylmethionine-dependent methyltransferase activity"/>
    <property type="evidence" value="ECO:0007669"/>
    <property type="project" value="InterPro"/>
</dbReference>
<evidence type="ECO:0000313" key="3">
    <source>
        <dbReference type="Proteomes" id="UP000297641"/>
    </source>
</evidence>
<comment type="caution">
    <text evidence="2">The sequence shown here is derived from an EMBL/GenBank/DDBJ whole genome shotgun (WGS) entry which is preliminary data.</text>
</comment>
<dbReference type="EC" id="2.1.1.-" evidence="2"/>
<gene>
    <name evidence="2" type="ORF">EHQ43_18405</name>
</gene>
<dbReference type="Pfam" id="PF08241">
    <property type="entry name" value="Methyltransf_11"/>
    <property type="match status" value="1"/>
</dbReference>
<dbReference type="InterPro" id="IPR013216">
    <property type="entry name" value="Methyltransf_11"/>
</dbReference>
<dbReference type="GO" id="GO:0032259">
    <property type="term" value="P:methylation"/>
    <property type="evidence" value="ECO:0007669"/>
    <property type="project" value="UniProtKB-KW"/>
</dbReference>
<dbReference type="Proteomes" id="UP000297641">
    <property type="component" value="Unassembled WGS sequence"/>
</dbReference>
<proteinExistence type="predicted"/>
<feature type="domain" description="Methyltransferase type 11" evidence="1">
    <location>
        <begin position="182"/>
        <end position="296"/>
    </location>
</feature>
<keyword evidence="2" id="KW-0489">Methyltransferase</keyword>
<accession>A0A7I0HMR6</accession>
<sequence>MYKLNLNSENIKRLDHFKNSDYFLSTNSQSKSSYWKEHSKLLKSEVTKDQMVVSGDSGFYIPPEKQPILGFFSKITKILKSPTKLLQRVKTRYFTLPKLFQYKTAFDLVLNHAVVTDPDLSPYRINHLLWKKDRDLFLSSDSVKSDFESWSKRKISEHIYLHYYYFNILKSYLKGKKVKTVLEIGAGNGNLTSILFKNFPGISLILVDLPEMIPVSFSYLSSVFPDAKIILPNEITRNNPKDFDILLLTTDQIKLIQDSSVDLVINCHSFQEMPNAQITNYFKLIERVIKKGGHFFTANRIEKIPVSDIAFTTEQNDLPNRFHLYPWNKKAKVLVNEVSRFSRLVQLDGIGIRLEITKP</sequence>
<reference evidence="2 3" key="1">
    <citation type="journal article" date="2019" name="PLoS Negl. Trop. Dis.">
        <title>Revisiting the worldwide diversity of Leptospira species in the environment.</title>
        <authorList>
            <person name="Vincent A.T."/>
            <person name="Schiettekatte O."/>
            <person name="Bourhy P."/>
            <person name="Veyrier F.J."/>
            <person name="Picardeau M."/>
        </authorList>
    </citation>
    <scope>NUCLEOTIDE SEQUENCE [LARGE SCALE GENOMIC DNA]</scope>
    <source>
        <strain evidence="2 3">201800273</strain>
    </source>
</reference>
<dbReference type="InterPro" id="IPR029063">
    <property type="entry name" value="SAM-dependent_MTases_sf"/>
</dbReference>
<protein>
    <submittedName>
        <fullName evidence="2">Putative sugar O-methyltransferase</fullName>
        <ecNumber evidence="2">2.1.1.-</ecNumber>
    </submittedName>
</protein>
<evidence type="ECO:0000259" key="1">
    <source>
        <dbReference type="Pfam" id="PF08241"/>
    </source>
</evidence>
<dbReference type="InterPro" id="IPR030807">
    <property type="entry name" value="Methyltran_NanM"/>
</dbReference>
<dbReference type="SUPFAM" id="SSF53335">
    <property type="entry name" value="S-adenosyl-L-methionine-dependent methyltransferases"/>
    <property type="match status" value="1"/>
</dbReference>
<evidence type="ECO:0000313" key="2">
    <source>
        <dbReference type="EMBL" id="TGL02331.1"/>
    </source>
</evidence>
<dbReference type="Gene3D" id="3.40.50.150">
    <property type="entry name" value="Vaccinia Virus protein VP39"/>
    <property type="match status" value="1"/>
</dbReference>
<dbReference type="AlphaFoldDB" id="A0A7I0HMR6"/>
<dbReference type="RefSeq" id="WP_135771978.1">
    <property type="nucleotide sequence ID" value="NZ_RQFT01000015.1"/>
</dbReference>
<organism evidence="2 3">
    <name type="scientific">Leptospira bouyouniensis</name>
    <dbReference type="NCBI Taxonomy" id="2484911"/>
    <lineage>
        <taxon>Bacteria</taxon>
        <taxon>Pseudomonadati</taxon>
        <taxon>Spirochaetota</taxon>
        <taxon>Spirochaetia</taxon>
        <taxon>Leptospirales</taxon>
        <taxon>Leptospiraceae</taxon>
        <taxon>Leptospira</taxon>
    </lineage>
</organism>
<name>A0A7I0HMR6_9LEPT</name>
<dbReference type="EMBL" id="RQFT01000015">
    <property type="protein sequence ID" value="TGL02331.1"/>
    <property type="molecule type" value="Genomic_DNA"/>
</dbReference>